<dbReference type="EMBL" id="JAAQHG020000014">
    <property type="protein sequence ID" value="KAL1586492.1"/>
    <property type="molecule type" value="Genomic_DNA"/>
</dbReference>
<organism evidence="2 3">
    <name type="scientific">Cladosporium halotolerans</name>
    <dbReference type="NCBI Taxonomy" id="1052096"/>
    <lineage>
        <taxon>Eukaryota</taxon>
        <taxon>Fungi</taxon>
        <taxon>Dikarya</taxon>
        <taxon>Ascomycota</taxon>
        <taxon>Pezizomycotina</taxon>
        <taxon>Dothideomycetes</taxon>
        <taxon>Dothideomycetidae</taxon>
        <taxon>Cladosporiales</taxon>
        <taxon>Cladosporiaceae</taxon>
        <taxon>Cladosporium</taxon>
    </lineage>
</organism>
<dbReference type="GeneID" id="96006606"/>
<protein>
    <recommendedName>
        <fullName evidence="4">F-box domain-containing protein</fullName>
    </recommendedName>
</protein>
<evidence type="ECO:0000256" key="1">
    <source>
        <dbReference type="SAM" id="MobiDB-lite"/>
    </source>
</evidence>
<feature type="region of interest" description="Disordered" evidence="1">
    <location>
        <begin position="1"/>
        <end position="45"/>
    </location>
</feature>
<dbReference type="Proteomes" id="UP000803884">
    <property type="component" value="Unassembled WGS sequence"/>
</dbReference>
<proteinExistence type="predicted"/>
<evidence type="ECO:0008006" key="4">
    <source>
        <dbReference type="Google" id="ProtNLM"/>
    </source>
</evidence>
<reference evidence="2 3" key="1">
    <citation type="journal article" date="2020" name="Microbiol. Resour. Announc.">
        <title>Draft Genome Sequence of a Cladosporium Species Isolated from the Mesophotic Ascidian Didemnum maculosum.</title>
        <authorList>
            <person name="Gioti A."/>
            <person name="Siaperas R."/>
            <person name="Nikolaivits E."/>
            <person name="Le Goff G."/>
            <person name="Ouazzani J."/>
            <person name="Kotoulas G."/>
            <person name="Topakas E."/>
        </authorList>
    </citation>
    <scope>NUCLEOTIDE SEQUENCE [LARGE SCALE GENOMIC DNA]</scope>
    <source>
        <strain evidence="2 3">TM138-S3</strain>
    </source>
</reference>
<accession>A0AB34KRT3</accession>
<dbReference type="RefSeq" id="XP_069229597.1">
    <property type="nucleotide sequence ID" value="XM_069373768.1"/>
</dbReference>
<gene>
    <name evidence="2" type="ORF">WHR41_05163</name>
</gene>
<evidence type="ECO:0000313" key="3">
    <source>
        <dbReference type="Proteomes" id="UP000803884"/>
    </source>
</evidence>
<dbReference type="AlphaFoldDB" id="A0AB34KRT3"/>
<name>A0AB34KRT3_9PEZI</name>
<comment type="caution">
    <text evidence="2">The sequence shown here is derived from an EMBL/GenBank/DDBJ whole genome shotgun (WGS) entry which is preliminary data.</text>
</comment>
<sequence>MSSSDKAKTSLVVNDSAETFNDGSTAMDISDDETEQSEEKPTHNLGHQLQLRIGEMSIEENPVNSEPESQPRANISFTLATDLWVECLGQPFRFLDLPPEVRNIFYELYFTGKHNISPPAITRACKLLRHETLFMHKAAVHTYQIPVCTPPQMNAFLKWVEAGDYSISCSSEKAFEFSFVEPGFGPLTVRFERKIIEPAAIFDSVNELCHALPAVTAICTSEEYAWMVSVGLLRSLGVVPAGFLQRFRPGRRIRDAVANRASCVVHDVSIVGDVPAFSEHYVLVYNPFDIARQSTGREWAERSLRVLGWFFFWRSIRARNQG</sequence>
<feature type="compositionally biased region" description="Polar residues" evidence="1">
    <location>
        <begin position="11"/>
        <end position="24"/>
    </location>
</feature>
<keyword evidence="3" id="KW-1185">Reference proteome</keyword>
<evidence type="ECO:0000313" key="2">
    <source>
        <dbReference type="EMBL" id="KAL1586492.1"/>
    </source>
</evidence>